<organism evidence="2 3">
    <name type="scientific">Oxobacter pfennigii</name>
    <dbReference type="NCBI Taxonomy" id="36849"/>
    <lineage>
        <taxon>Bacteria</taxon>
        <taxon>Bacillati</taxon>
        <taxon>Bacillota</taxon>
        <taxon>Clostridia</taxon>
        <taxon>Eubacteriales</taxon>
        <taxon>Clostridiaceae</taxon>
        <taxon>Oxobacter</taxon>
    </lineage>
</organism>
<dbReference type="EMBL" id="LKET01000028">
    <property type="protein sequence ID" value="KPU44899.1"/>
    <property type="molecule type" value="Genomic_DNA"/>
</dbReference>
<dbReference type="SUPFAM" id="SSF53098">
    <property type="entry name" value="Ribonuclease H-like"/>
    <property type="match status" value="1"/>
</dbReference>
<dbReference type="OrthoDB" id="9794050at2"/>
<protein>
    <submittedName>
        <fullName evidence="2">Transposase DDE domain protein</fullName>
    </submittedName>
</protein>
<dbReference type="InterPro" id="IPR012337">
    <property type="entry name" value="RNaseH-like_sf"/>
</dbReference>
<evidence type="ECO:0000313" key="2">
    <source>
        <dbReference type="EMBL" id="KPU44899.1"/>
    </source>
</evidence>
<comment type="caution">
    <text evidence="2">The sequence shown here is derived from an EMBL/GenBank/DDBJ whole genome shotgun (WGS) entry which is preliminary data.</text>
</comment>
<proteinExistence type="predicted"/>
<dbReference type="Proteomes" id="UP000050326">
    <property type="component" value="Unassembled WGS sequence"/>
</dbReference>
<dbReference type="GO" id="GO:0004803">
    <property type="term" value="F:transposase activity"/>
    <property type="evidence" value="ECO:0007669"/>
    <property type="project" value="InterPro"/>
</dbReference>
<dbReference type="RefSeq" id="WP_083479735.1">
    <property type="nucleotide sequence ID" value="NZ_LKET01000028.1"/>
</dbReference>
<dbReference type="GO" id="GO:0003677">
    <property type="term" value="F:DNA binding"/>
    <property type="evidence" value="ECO:0007669"/>
    <property type="project" value="InterPro"/>
</dbReference>
<feature type="domain" description="Transposase IS4-like" evidence="1">
    <location>
        <begin position="17"/>
        <end position="62"/>
    </location>
</feature>
<sequence>MDSKNEHYPIGFRLTRFKIKENEYETIISNLSFDEFESEDIKRIYHMRWVIETSFRDLKYTLKF</sequence>
<gene>
    <name evidence="2" type="ORF">OXPF_13770</name>
</gene>
<keyword evidence="3" id="KW-1185">Reference proteome</keyword>
<accession>A0A0P8WQS8</accession>
<evidence type="ECO:0000313" key="3">
    <source>
        <dbReference type="Proteomes" id="UP000050326"/>
    </source>
</evidence>
<dbReference type="GO" id="GO:0006313">
    <property type="term" value="P:DNA transposition"/>
    <property type="evidence" value="ECO:0007669"/>
    <property type="project" value="InterPro"/>
</dbReference>
<dbReference type="AlphaFoldDB" id="A0A0P8WQS8"/>
<name>A0A0P8WQS8_9CLOT</name>
<dbReference type="Pfam" id="PF01609">
    <property type="entry name" value="DDE_Tnp_1"/>
    <property type="match status" value="1"/>
</dbReference>
<reference evidence="2 3" key="1">
    <citation type="submission" date="2015-09" db="EMBL/GenBank/DDBJ databases">
        <title>Genome sequence of Oxobacter pfennigii DSM 3222.</title>
        <authorList>
            <person name="Poehlein A."/>
            <person name="Bengelsdorf F.R."/>
            <person name="Schiel-Bengelsdorf B."/>
            <person name="Duerre P."/>
            <person name="Daniel R."/>
        </authorList>
    </citation>
    <scope>NUCLEOTIDE SEQUENCE [LARGE SCALE GENOMIC DNA]</scope>
    <source>
        <strain evidence="2 3">DSM 3222</strain>
    </source>
</reference>
<dbReference type="InterPro" id="IPR002559">
    <property type="entry name" value="Transposase_11"/>
</dbReference>
<evidence type="ECO:0000259" key="1">
    <source>
        <dbReference type="Pfam" id="PF01609"/>
    </source>
</evidence>